<proteinExistence type="predicted"/>
<evidence type="ECO:0000313" key="1">
    <source>
        <dbReference type="Proteomes" id="UP000095281"/>
    </source>
</evidence>
<organism evidence="1 2">
    <name type="scientific">Meloidogyne hapla</name>
    <name type="common">Root-knot nematode worm</name>
    <dbReference type="NCBI Taxonomy" id="6305"/>
    <lineage>
        <taxon>Eukaryota</taxon>
        <taxon>Metazoa</taxon>
        <taxon>Ecdysozoa</taxon>
        <taxon>Nematoda</taxon>
        <taxon>Chromadorea</taxon>
        <taxon>Rhabditida</taxon>
        <taxon>Tylenchina</taxon>
        <taxon>Tylenchomorpha</taxon>
        <taxon>Tylenchoidea</taxon>
        <taxon>Meloidogynidae</taxon>
        <taxon>Meloidogyninae</taxon>
        <taxon>Meloidogyne</taxon>
    </lineage>
</organism>
<evidence type="ECO:0000313" key="2">
    <source>
        <dbReference type="WBParaSite" id="MhA1_Contig1032.frz3.gene13"/>
    </source>
</evidence>
<dbReference type="WBParaSite" id="MhA1_Contig1032.frz3.gene13">
    <property type="protein sequence ID" value="MhA1_Contig1032.frz3.gene13"/>
    <property type="gene ID" value="MhA1_Contig1032.frz3.gene13"/>
</dbReference>
<keyword evidence="1" id="KW-1185">Reference proteome</keyword>
<name>A0A1I8AXE3_MELHA</name>
<protein>
    <submittedName>
        <fullName evidence="2">HTH myb-type domain-containing protein</fullName>
    </submittedName>
</protein>
<reference evidence="2" key="1">
    <citation type="submission" date="2016-11" db="UniProtKB">
        <authorList>
            <consortium name="WormBaseParasite"/>
        </authorList>
    </citation>
    <scope>IDENTIFICATION</scope>
</reference>
<accession>A0A1I8AXE3</accession>
<dbReference type="Proteomes" id="UP000095281">
    <property type="component" value="Unplaced"/>
</dbReference>
<dbReference type="AlphaFoldDB" id="A0A1I8AXE3"/>
<sequence>MVITLTCDCWWTLSSFFNLNTRECKRNFTNYFKNSEMDSDEPTSLLVQMKKPLKRNRNGSVFVNRLVLNDSLEELTVLV</sequence>